<reference evidence="1 2" key="1">
    <citation type="journal article" date="2012" name="J. Bacteriol.">
        <title>Genome sequence of the soybean symbiont Sinorhizobium fredii HH103.</title>
        <authorList>
            <person name="Weidner S."/>
            <person name="Becker A."/>
            <person name="Bonilla I."/>
            <person name="Jaenicke S."/>
            <person name="Lloret J."/>
            <person name="Margaret I."/>
            <person name="Puhler A."/>
            <person name="Ruiz-Sainz J.E."/>
            <person name="Schneiker-Bekel S."/>
            <person name="Szczepanowski R."/>
            <person name="Vinardell J.M."/>
            <person name="Zehner S."/>
            <person name="Gottfert M."/>
        </authorList>
    </citation>
    <scope>NUCLEOTIDE SEQUENCE [LARGE SCALE GENOMIC DNA]</scope>
    <source>
        <strain evidence="1 2">HH103</strain>
    </source>
</reference>
<dbReference type="SUPFAM" id="SSF89095">
    <property type="entry name" value="GatB/YqeY motif"/>
    <property type="match status" value="1"/>
</dbReference>
<dbReference type="KEGG" id="sfh:SFHH103_02132"/>
<dbReference type="STRING" id="1117943.SFHH103_02132"/>
<dbReference type="HOGENOM" id="CLU_079430_2_2_5"/>
<evidence type="ECO:0000313" key="1">
    <source>
        <dbReference type="EMBL" id="CCE96627.1"/>
    </source>
</evidence>
<dbReference type="InterPro" id="IPR019004">
    <property type="entry name" value="YqeY/Aim41"/>
</dbReference>
<protein>
    <recommendedName>
        <fullName evidence="3">GatB/YqeY domain-containing protein</fullName>
    </recommendedName>
</protein>
<dbReference type="PATRIC" id="fig|380.5.peg.2265"/>
<dbReference type="Proteomes" id="UP000007735">
    <property type="component" value="Chromosome"/>
</dbReference>
<organism evidence="1 2">
    <name type="scientific">Sinorhizobium fredii (strain HH103)</name>
    <dbReference type="NCBI Taxonomy" id="1117943"/>
    <lineage>
        <taxon>Bacteria</taxon>
        <taxon>Pseudomonadati</taxon>
        <taxon>Pseudomonadota</taxon>
        <taxon>Alphaproteobacteria</taxon>
        <taxon>Hyphomicrobiales</taxon>
        <taxon>Rhizobiaceae</taxon>
        <taxon>Sinorhizobium/Ensifer group</taxon>
        <taxon>Sinorhizobium</taxon>
    </lineage>
</organism>
<dbReference type="InterPro" id="IPR023168">
    <property type="entry name" value="GatB_Yqey_C_2"/>
</dbReference>
<accession>G9A8P7</accession>
<gene>
    <name evidence="1" type="ordered locus">SFHH103_02132</name>
</gene>
<dbReference type="Gene3D" id="1.10.1510.10">
    <property type="entry name" value="Uncharacterised protein YqeY/AIM41 PF09424, N-terminal domain"/>
    <property type="match status" value="1"/>
</dbReference>
<dbReference type="Gene3D" id="1.10.10.410">
    <property type="match status" value="1"/>
</dbReference>
<dbReference type="PANTHER" id="PTHR28055">
    <property type="entry name" value="ALTERED INHERITANCE OF MITOCHONDRIA PROTEIN 41, MITOCHONDRIAL"/>
    <property type="match status" value="1"/>
</dbReference>
<dbReference type="EMBL" id="HE616890">
    <property type="protein sequence ID" value="CCE96627.1"/>
    <property type="molecule type" value="Genomic_DNA"/>
</dbReference>
<dbReference type="AlphaFoldDB" id="G9A8P7"/>
<dbReference type="eggNOG" id="COG1610">
    <property type="taxonomic scope" value="Bacteria"/>
</dbReference>
<dbReference type="InterPro" id="IPR042184">
    <property type="entry name" value="YqeY/Aim41_N"/>
</dbReference>
<evidence type="ECO:0000313" key="2">
    <source>
        <dbReference type="Proteomes" id="UP000007735"/>
    </source>
</evidence>
<dbReference type="GO" id="GO:0016884">
    <property type="term" value="F:carbon-nitrogen ligase activity, with glutamine as amido-N-donor"/>
    <property type="evidence" value="ECO:0007669"/>
    <property type="project" value="InterPro"/>
</dbReference>
<dbReference type="InterPro" id="IPR003789">
    <property type="entry name" value="Asn/Gln_tRNA_amidoTrase-B-like"/>
</dbReference>
<proteinExistence type="predicted"/>
<sequence>MEKEMREQFANALKEALKARDARRTSTVRLIQAAIKDRDIANRGQGKDPAGDDEIMQILAKMIKQREESARVYDQGGRPELAEQERQEITIINEFLPEQFSGEKIRELCVAIIQETGAQGLRDMGKCMNALKERYPGQMDFAKASSILKELLK</sequence>
<evidence type="ECO:0008006" key="3">
    <source>
        <dbReference type="Google" id="ProtNLM"/>
    </source>
</evidence>
<dbReference type="PANTHER" id="PTHR28055:SF1">
    <property type="entry name" value="ALTERED INHERITANCE OF MITOCHONDRIA PROTEIN 41, MITOCHONDRIAL"/>
    <property type="match status" value="1"/>
</dbReference>
<name>G9A8P7_SINF1</name>
<dbReference type="Pfam" id="PF09424">
    <property type="entry name" value="YqeY"/>
    <property type="match status" value="1"/>
</dbReference>